<organism evidence="1 2">
    <name type="scientific">Halalkalibacter alkalisediminis</name>
    <dbReference type="NCBI Taxonomy" id="935616"/>
    <lineage>
        <taxon>Bacteria</taxon>
        <taxon>Bacillati</taxon>
        <taxon>Bacillota</taxon>
        <taxon>Bacilli</taxon>
        <taxon>Bacillales</taxon>
        <taxon>Bacillaceae</taxon>
        <taxon>Halalkalibacter</taxon>
    </lineage>
</organism>
<proteinExistence type="predicted"/>
<keyword evidence="2" id="KW-1185">Reference proteome</keyword>
<dbReference type="RefSeq" id="WP_273841209.1">
    <property type="nucleotide sequence ID" value="NZ_JAQQWT010000003.1"/>
</dbReference>
<name>A0ABV6NBI6_9BACI</name>
<dbReference type="EMBL" id="JBHLTR010000004">
    <property type="protein sequence ID" value="MFC0558095.1"/>
    <property type="molecule type" value="Genomic_DNA"/>
</dbReference>
<evidence type="ECO:0000313" key="2">
    <source>
        <dbReference type="Proteomes" id="UP001589833"/>
    </source>
</evidence>
<comment type="caution">
    <text evidence="1">The sequence shown here is derived from an EMBL/GenBank/DDBJ whole genome shotgun (WGS) entry which is preliminary data.</text>
</comment>
<gene>
    <name evidence="1" type="ORF">ACFFH4_03410</name>
</gene>
<protein>
    <submittedName>
        <fullName evidence="1">DUF4912 domain-containing protein</fullName>
    </submittedName>
</protein>
<evidence type="ECO:0000313" key="1">
    <source>
        <dbReference type="EMBL" id="MFC0558095.1"/>
    </source>
</evidence>
<dbReference type="Pfam" id="PF16258">
    <property type="entry name" value="DUF4912"/>
    <property type="match status" value="1"/>
</dbReference>
<dbReference type="Gene3D" id="1.10.10.60">
    <property type="entry name" value="Homeodomain-like"/>
    <property type="match status" value="1"/>
</dbReference>
<reference evidence="1 2" key="1">
    <citation type="submission" date="2024-09" db="EMBL/GenBank/DDBJ databases">
        <authorList>
            <person name="Sun Q."/>
            <person name="Mori K."/>
        </authorList>
    </citation>
    <scope>NUCLEOTIDE SEQUENCE [LARGE SCALE GENOMIC DNA]</scope>
    <source>
        <strain evidence="1 2">NCAIM B.02301</strain>
    </source>
</reference>
<dbReference type="Proteomes" id="UP001589833">
    <property type="component" value="Unassembled WGS sequence"/>
</dbReference>
<sequence>MIEQILALREEGYSFRKIAKELGTTVGKVQYRYQKYLQQQENPNTVEEDEQIQFLQSIPASYDRDEVTLLPQSPTVLHVFWEISESLRQMTEHQCRLPWHELRKQLRVYDCTMIEFNGHNAHKFFDIVIPEMTNNWTIHNLEPNRTYMVDFGVVTRQQTFLSLLRSNAIDTPRSTDSEKGLHVNAVHEWKHGQTTEPKWLEHFSTYSYYETVK</sequence>
<accession>A0ABV6NBI6</accession>
<dbReference type="InterPro" id="IPR032585">
    <property type="entry name" value="DUF4912"/>
</dbReference>